<reference evidence="2" key="1">
    <citation type="journal article" date="2020" name="Nature">
        <title>Giant virus diversity and host interactions through global metagenomics.</title>
        <authorList>
            <person name="Schulz F."/>
            <person name="Roux S."/>
            <person name="Paez-Espino D."/>
            <person name="Jungbluth S."/>
            <person name="Walsh D.A."/>
            <person name="Denef V.J."/>
            <person name="McMahon K.D."/>
            <person name="Konstantinidis K.T."/>
            <person name="Eloe-Fadrosh E.A."/>
            <person name="Kyrpides N.C."/>
            <person name="Woyke T."/>
        </authorList>
    </citation>
    <scope>NUCLEOTIDE SEQUENCE</scope>
    <source>
        <strain evidence="2">GVMAG-S-1103017-68</strain>
    </source>
</reference>
<organism evidence="2">
    <name type="scientific">viral metagenome</name>
    <dbReference type="NCBI Taxonomy" id="1070528"/>
    <lineage>
        <taxon>unclassified sequences</taxon>
        <taxon>metagenomes</taxon>
        <taxon>organismal metagenomes</taxon>
    </lineage>
</organism>
<keyword evidence="1" id="KW-1133">Transmembrane helix</keyword>
<keyword evidence="1" id="KW-0472">Membrane</keyword>
<accession>A0A6C0KE17</accession>
<keyword evidence="1" id="KW-0812">Transmembrane</keyword>
<proteinExistence type="predicted"/>
<dbReference type="AlphaFoldDB" id="A0A6C0KE17"/>
<sequence length="501" mass="56494">MTWCDYIVSTFFDVTVANTTISTIVDGTIDEKPDTWYGGEDIFGRKNRDNILSVIGNVERRGGRRVTEVVLQSMESRNVLAQKSVLLVCSFVRAAAVDDATGVAKENMGVDEEDLRVIEQQRQLLIAGFRKKMEDGTFKESDEIITGYYTQLSQTGIGLGFDSGSARENSFSCRNMTHEQLNRIMLLNFGSSSLTLLYKPESNSFKTKDEICSSMDEKLKGVVERVASSKIIYRKTIFMLEYGMTALRGFYYMLHELFVATSGAQDTGPFLLGLAAAYKFINPFALMFRVAGVLDMPWLSLGMPLLLFVMWFTFGRNSSYSFNAGVAGGATRHYRQDGGRGEGTIMSDRSFGEDTATELKRQQDLLFAAQRAVDENVHTKIQEMADAGDWQTMKNRLPADFGTVCASAQSTLNTEDFMQMFYRNQSTMSKISDRVDQWFFSVPQRFFASLKPSLTLDDVFNSQGQKRNSTEICVAVYLRMESEHRPVFTSFMETFVPRVRS</sequence>
<evidence type="ECO:0000256" key="1">
    <source>
        <dbReference type="SAM" id="Phobius"/>
    </source>
</evidence>
<name>A0A6C0KE17_9ZZZZ</name>
<feature type="transmembrane region" description="Helical" evidence="1">
    <location>
        <begin position="296"/>
        <end position="314"/>
    </location>
</feature>
<protein>
    <submittedName>
        <fullName evidence="2">Uncharacterized protein</fullName>
    </submittedName>
</protein>
<evidence type="ECO:0000313" key="2">
    <source>
        <dbReference type="EMBL" id="QHU15376.1"/>
    </source>
</evidence>
<dbReference type="EMBL" id="MN740855">
    <property type="protein sequence ID" value="QHU15376.1"/>
    <property type="molecule type" value="Genomic_DNA"/>
</dbReference>